<dbReference type="PANTHER" id="PTHR30632:SF17">
    <property type="entry name" value="MOLYBDATE-BINDING PROTEIN MODA"/>
    <property type="match status" value="1"/>
</dbReference>
<evidence type="ECO:0000256" key="4">
    <source>
        <dbReference type="ARBA" id="ARBA00022729"/>
    </source>
</evidence>
<evidence type="ECO:0000256" key="5">
    <source>
        <dbReference type="ARBA" id="ARBA00062515"/>
    </source>
</evidence>
<dbReference type="EMBL" id="WTYJ01000001">
    <property type="protein sequence ID" value="MXO97931.1"/>
    <property type="molecule type" value="Genomic_DNA"/>
</dbReference>
<dbReference type="GO" id="GO:1901359">
    <property type="term" value="F:tungstate binding"/>
    <property type="evidence" value="ECO:0007669"/>
    <property type="project" value="UniProtKB-ARBA"/>
</dbReference>
<sequence length="263" mass="27042">MILIRLRNLLLPLFAITLLTACAAEEDTQGPVVLAAASMQQAMDDVGAAWVAQGHAAPVVSTAASSALARQIEQGAPADLFISADEKWMDHLQRTGLLRTGTRGNIAGNVLVLIGRKNGGTSAIELVPGALKAALADGRLSMAEPGSVPAGRYGKAALEALGLWAEVAPQITPAENVRAALALVQRGEASLGIVYASDARTTPDLPVRAAFPQTSHTPILYPAAIIGASSHPDAAAFRAFLSGPEAAAILARHGFTPVPSSQP</sequence>
<feature type="binding site" evidence="6">
    <location>
        <position position="177"/>
    </location>
    <ligand>
        <name>molybdate</name>
        <dbReference type="ChEBI" id="CHEBI:36264"/>
    </ligand>
</feature>
<organism evidence="8 9">
    <name type="scientific">Croceibacterium xixiisoli</name>
    <dbReference type="NCBI Taxonomy" id="1476466"/>
    <lineage>
        <taxon>Bacteria</taxon>
        <taxon>Pseudomonadati</taxon>
        <taxon>Pseudomonadota</taxon>
        <taxon>Alphaproteobacteria</taxon>
        <taxon>Sphingomonadales</taxon>
        <taxon>Erythrobacteraceae</taxon>
        <taxon>Croceibacterium</taxon>
    </lineage>
</organism>
<dbReference type="Pfam" id="PF13531">
    <property type="entry name" value="SBP_bac_11"/>
    <property type="match status" value="1"/>
</dbReference>
<accession>A0A6I4TS22</accession>
<keyword evidence="3 6" id="KW-0479">Metal-binding</keyword>
<dbReference type="RefSeq" id="WP_161389608.1">
    <property type="nucleotide sequence ID" value="NZ_JBHSCP010000001.1"/>
</dbReference>
<evidence type="ECO:0000256" key="2">
    <source>
        <dbReference type="ARBA" id="ARBA00022505"/>
    </source>
</evidence>
<feature type="binding site" evidence="6">
    <location>
        <position position="38"/>
    </location>
    <ligand>
        <name>molybdate</name>
        <dbReference type="ChEBI" id="CHEBI:36264"/>
    </ligand>
</feature>
<dbReference type="FunFam" id="3.40.190.10:FF:000035">
    <property type="entry name" value="Molybdate ABC transporter substrate-binding protein"/>
    <property type="match status" value="1"/>
</dbReference>
<dbReference type="OrthoDB" id="9785015at2"/>
<dbReference type="NCBIfam" id="TIGR01256">
    <property type="entry name" value="modA"/>
    <property type="match status" value="1"/>
</dbReference>
<dbReference type="GO" id="GO:0030288">
    <property type="term" value="C:outer membrane-bounded periplasmic space"/>
    <property type="evidence" value="ECO:0007669"/>
    <property type="project" value="TreeGrafter"/>
</dbReference>
<dbReference type="PROSITE" id="PS51257">
    <property type="entry name" value="PROKAR_LIPOPROTEIN"/>
    <property type="match status" value="1"/>
</dbReference>
<proteinExistence type="inferred from homology"/>
<dbReference type="GO" id="GO:0015689">
    <property type="term" value="P:molybdate ion transport"/>
    <property type="evidence" value="ECO:0007669"/>
    <property type="project" value="InterPro"/>
</dbReference>
<dbReference type="SUPFAM" id="SSF53850">
    <property type="entry name" value="Periplasmic binding protein-like II"/>
    <property type="match status" value="1"/>
</dbReference>
<dbReference type="AlphaFoldDB" id="A0A6I4TS22"/>
<evidence type="ECO:0000256" key="6">
    <source>
        <dbReference type="PIRSR" id="PIRSR004846-1"/>
    </source>
</evidence>
<keyword evidence="9" id="KW-1185">Reference proteome</keyword>
<evidence type="ECO:0000256" key="1">
    <source>
        <dbReference type="ARBA" id="ARBA00009175"/>
    </source>
</evidence>
<feature type="signal peptide" evidence="7">
    <location>
        <begin position="1"/>
        <end position="23"/>
    </location>
</feature>
<keyword evidence="2 6" id="KW-0500">Molybdenum</keyword>
<dbReference type="GO" id="GO:0030973">
    <property type="term" value="F:molybdate ion binding"/>
    <property type="evidence" value="ECO:0007669"/>
    <property type="project" value="TreeGrafter"/>
</dbReference>
<dbReference type="Gene3D" id="3.40.190.10">
    <property type="entry name" value="Periplasmic binding protein-like II"/>
    <property type="match status" value="2"/>
</dbReference>
<comment type="similarity">
    <text evidence="1">Belongs to the bacterial solute-binding protein ModA family.</text>
</comment>
<dbReference type="Proteomes" id="UP000469430">
    <property type="component" value="Unassembled WGS sequence"/>
</dbReference>
<evidence type="ECO:0000256" key="3">
    <source>
        <dbReference type="ARBA" id="ARBA00022723"/>
    </source>
</evidence>
<feature type="chain" id="PRO_5026110043" evidence="7">
    <location>
        <begin position="24"/>
        <end position="263"/>
    </location>
</feature>
<dbReference type="InterPro" id="IPR005950">
    <property type="entry name" value="ModA"/>
</dbReference>
<name>A0A6I4TS22_9SPHN</name>
<dbReference type="PIRSF" id="PIRSF004846">
    <property type="entry name" value="ModA"/>
    <property type="match status" value="1"/>
</dbReference>
<comment type="subunit">
    <text evidence="5">The complex is composed of two ATP-binding proteins (ModC), two transmembrane proteins (ModB) and a solute-binding protein (ModA).</text>
</comment>
<feature type="binding site" evidence="6">
    <location>
        <position position="150"/>
    </location>
    <ligand>
        <name>molybdate</name>
        <dbReference type="ChEBI" id="CHEBI:36264"/>
    </ligand>
</feature>
<dbReference type="PANTHER" id="PTHR30632">
    <property type="entry name" value="MOLYBDATE-BINDING PERIPLASMIC PROTEIN"/>
    <property type="match status" value="1"/>
</dbReference>
<comment type="caution">
    <text evidence="8">The sequence shown here is derived from an EMBL/GenBank/DDBJ whole genome shotgun (WGS) entry which is preliminary data.</text>
</comment>
<feature type="binding site" evidence="6">
    <location>
        <position position="195"/>
    </location>
    <ligand>
        <name>molybdate</name>
        <dbReference type="ChEBI" id="CHEBI:36264"/>
    </ligand>
</feature>
<keyword evidence="4 7" id="KW-0732">Signal</keyword>
<evidence type="ECO:0000256" key="7">
    <source>
        <dbReference type="SAM" id="SignalP"/>
    </source>
</evidence>
<reference evidence="8 9" key="1">
    <citation type="submission" date="2019-12" db="EMBL/GenBank/DDBJ databases">
        <title>Genomic-based taxomic classification of the family Erythrobacteraceae.</title>
        <authorList>
            <person name="Xu L."/>
        </authorList>
    </citation>
    <scope>NUCLEOTIDE SEQUENCE [LARGE SCALE GENOMIC DNA]</scope>
    <source>
        <strain evidence="8 9">S36</strain>
    </source>
</reference>
<protein>
    <submittedName>
        <fullName evidence="8">Molybdate ABC transporter substrate-binding protein</fullName>
    </submittedName>
</protein>
<dbReference type="InterPro" id="IPR050682">
    <property type="entry name" value="ModA/WtpA"/>
</dbReference>
<evidence type="ECO:0000313" key="8">
    <source>
        <dbReference type="EMBL" id="MXO97931.1"/>
    </source>
</evidence>
<evidence type="ECO:0000313" key="9">
    <source>
        <dbReference type="Proteomes" id="UP000469430"/>
    </source>
</evidence>
<gene>
    <name evidence="8" type="primary">modA</name>
    <name evidence="8" type="ORF">GRI97_02870</name>
</gene>
<dbReference type="GO" id="GO:0046872">
    <property type="term" value="F:metal ion binding"/>
    <property type="evidence" value="ECO:0007669"/>
    <property type="project" value="UniProtKB-KW"/>
</dbReference>
<feature type="binding site" evidence="6">
    <location>
        <position position="65"/>
    </location>
    <ligand>
        <name>molybdate</name>
        <dbReference type="ChEBI" id="CHEBI:36264"/>
    </ligand>
</feature>